<reference evidence="2 3" key="1">
    <citation type="submission" date="2020-08" db="EMBL/GenBank/DDBJ databases">
        <title>Genome sequence of Rhizobiales bacterium strain IZ6.</title>
        <authorList>
            <person name="Nakai R."/>
            <person name="Naganuma T."/>
        </authorList>
    </citation>
    <scope>NUCLEOTIDE SEQUENCE [LARGE SCALE GENOMIC DNA]</scope>
    <source>
        <strain evidence="2 3">IZ6</strain>
    </source>
</reference>
<sequence length="93" mass="10628">MSQDRRVHVRRNLFAQGRLLHPQAVIDCTLHNISAGGALVSVETDRELPKAFILQIPGNLEIRRRCVLAWRDGEWVGMRFVHPKKRPRAVPAV</sequence>
<dbReference type="Pfam" id="PF07238">
    <property type="entry name" value="PilZ"/>
    <property type="match status" value="1"/>
</dbReference>
<dbReference type="RefSeq" id="WP_222877011.1">
    <property type="nucleotide sequence ID" value="NZ_AP023361.1"/>
</dbReference>
<dbReference type="AlphaFoldDB" id="A0A6S6QN49"/>
<dbReference type="GO" id="GO:0035438">
    <property type="term" value="F:cyclic-di-GMP binding"/>
    <property type="evidence" value="ECO:0007669"/>
    <property type="project" value="InterPro"/>
</dbReference>
<proteinExistence type="predicted"/>
<evidence type="ECO:0000313" key="2">
    <source>
        <dbReference type="EMBL" id="BCJ90379.1"/>
    </source>
</evidence>
<accession>A0A6S6QN49</accession>
<dbReference type="InterPro" id="IPR009875">
    <property type="entry name" value="PilZ_domain"/>
</dbReference>
<dbReference type="KEGG" id="tso:IZ6_11140"/>
<protein>
    <recommendedName>
        <fullName evidence="1">PilZ domain-containing protein</fullName>
    </recommendedName>
</protein>
<keyword evidence="3" id="KW-1185">Reference proteome</keyword>
<dbReference type="EMBL" id="AP023361">
    <property type="protein sequence ID" value="BCJ90379.1"/>
    <property type="molecule type" value="Genomic_DNA"/>
</dbReference>
<feature type="domain" description="PilZ" evidence="1">
    <location>
        <begin position="4"/>
        <end position="85"/>
    </location>
</feature>
<evidence type="ECO:0000313" key="3">
    <source>
        <dbReference type="Proteomes" id="UP000515317"/>
    </source>
</evidence>
<dbReference type="SUPFAM" id="SSF141371">
    <property type="entry name" value="PilZ domain-like"/>
    <property type="match status" value="1"/>
</dbReference>
<dbReference type="Proteomes" id="UP000515317">
    <property type="component" value="Chromosome"/>
</dbReference>
<name>A0A6S6QN49_9HYPH</name>
<dbReference type="Gene3D" id="2.40.10.220">
    <property type="entry name" value="predicted glycosyltransferase like domains"/>
    <property type="match status" value="1"/>
</dbReference>
<organism evidence="2 3">
    <name type="scientific">Terrihabitans soli</name>
    <dbReference type="NCBI Taxonomy" id="708113"/>
    <lineage>
        <taxon>Bacteria</taxon>
        <taxon>Pseudomonadati</taxon>
        <taxon>Pseudomonadota</taxon>
        <taxon>Alphaproteobacteria</taxon>
        <taxon>Hyphomicrobiales</taxon>
        <taxon>Terrihabitans</taxon>
    </lineage>
</organism>
<gene>
    <name evidence="2" type="ORF">IZ6_11140</name>
</gene>
<evidence type="ECO:0000259" key="1">
    <source>
        <dbReference type="Pfam" id="PF07238"/>
    </source>
</evidence>